<comment type="domain">
    <text evidence="8">Consists of three domains: the N-terminal catalytic domain, the anticodon-binding domain and the C-terminal extension.</text>
</comment>
<comment type="similarity">
    <text evidence="8">Belongs to the class-II aminoacyl-tRNA synthetase family. ProS type 3 subfamily.</text>
</comment>
<dbReference type="GO" id="GO:0005737">
    <property type="term" value="C:cytoplasm"/>
    <property type="evidence" value="ECO:0007669"/>
    <property type="project" value="UniProtKB-SubCell"/>
</dbReference>
<dbReference type="InterPro" id="IPR006195">
    <property type="entry name" value="aa-tRNA-synth_II"/>
</dbReference>
<dbReference type="InterPro" id="IPR033721">
    <property type="entry name" value="ProRS_core_arch_euk"/>
</dbReference>
<keyword evidence="4 8" id="KW-0067">ATP-binding</keyword>
<proteinExistence type="inferred from homology"/>
<dbReference type="Pfam" id="PF03129">
    <property type="entry name" value="HGTP_anticodon"/>
    <property type="match status" value="1"/>
</dbReference>
<dbReference type="SUPFAM" id="SSF55681">
    <property type="entry name" value="Class II aaRS and biotin synthetases"/>
    <property type="match status" value="1"/>
</dbReference>
<dbReference type="PANTHER" id="PTHR43382">
    <property type="entry name" value="PROLYL-TRNA SYNTHETASE"/>
    <property type="match status" value="1"/>
</dbReference>
<dbReference type="KEGG" id="ocn:CUC15_02880"/>
<dbReference type="RefSeq" id="WP_114915282.1">
    <property type="nucleotide sequence ID" value="NZ_CP024848.1"/>
</dbReference>
<dbReference type="OrthoDB" id="9809052at2"/>
<dbReference type="SUPFAM" id="SSF64586">
    <property type="entry name" value="C-terminal domain of ProRS"/>
    <property type="match status" value="1"/>
</dbReference>
<keyword evidence="11" id="KW-1185">Reference proteome</keyword>
<comment type="subcellular location">
    <subcellularLocation>
        <location evidence="8">Cytoplasm</location>
    </subcellularLocation>
</comment>
<evidence type="ECO:0000313" key="11">
    <source>
        <dbReference type="Proteomes" id="UP000253908"/>
    </source>
</evidence>
<reference evidence="11" key="1">
    <citation type="submission" date="2017-11" db="EMBL/GenBank/DDBJ databases">
        <authorList>
            <person name="Zhu W."/>
        </authorList>
    </citation>
    <scope>NUCLEOTIDE SEQUENCE [LARGE SCALE GENOMIC DNA]</scope>
    <source>
        <strain evidence="11">160</strain>
    </source>
</reference>
<dbReference type="EC" id="6.1.1.15" evidence="8"/>
<dbReference type="PANTHER" id="PTHR43382:SF2">
    <property type="entry name" value="BIFUNCTIONAL GLUTAMATE_PROLINE--TRNA LIGASE"/>
    <property type="match status" value="1"/>
</dbReference>
<dbReference type="Pfam" id="PF00587">
    <property type="entry name" value="tRNA-synt_2b"/>
    <property type="match status" value="1"/>
</dbReference>
<dbReference type="SUPFAM" id="SSF52954">
    <property type="entry name" value="Class II aaRS ABD-related"/>
    <property type="match status" value="1"/>
</dbReference>
<keyword evidence="2 8" id="KW-0436">Ligase</keyword>
<dbReference type="Gene3D" id="3.40.50.800">
    <property type="entry name" value="Anticodon-binding domain"/>
    <property type="match status" value="1"/>
</dbReference>
<name>A0A345PDA8_9BACI</name>
<dbReference type="InterPro" id="IPR045864">
    <property type="entry name" value="aa-tRNA-synth_II/BPL/LPL"/>
</dbReference>
<dbReference type="InterPro" id="IPR002316">
    <property type="entry name" value="Pro-tRNA-ligase_IIa"/>
</dbReference>
<comment type="catalytic activity">
    <reaction evidence="7 8">
        <text>tRNA(Pro) + L-proline + ATP = L-prolyl-tRNA(Pro) + AMP + diphosphate</text>
        <dbReference type="Rhea" id="RHEA:14305"/>
        <dbReference type="Rhea" id="RHEA-COMP:9700"/>
        <dbReference type="Rhea" id="RHEA-COMP:9702"/>
        <dbReference type="ChEBI" id="CHEBI:30616"/>
        <dbReference type="ChEBI" id="CHEBI:33019"/>
        <dbReference type="ChEBI" id="CHEBI:60039"/>
        <dbReference type="ChEBI" id="CHEBI:78442"/>
        <dbReference type="ChEBI" id="CHEBI:78532"/>
        <dbReference type="ChEBI" id="CHEBI:456215"/>
        <dbReference type="EC" id="6.1.1.15"/>
    </reaction>
</comment>
<dbReference type="InterPro" id="IPR016061">
    <property type="entry name" value="Pro-tRNA_ligase_II_C"/>
</dbReference>
<dbReference type="FunFam" id="3.30.110.30:FF:000005">
    <property type="entry name" value="Proline--tRNA ligase"/>
    <property type="match status" value="1"/>
</dbReference>
<dbReference type="Gene3D" id="3.30.110.30">
    <property type="entry name" value="C-terminal domain of ProRS"/>
    <property type="match status" value="1"/>
</dbReference>
<dbReference type="Proteomes" id="UP000253908">
    <property type="component" value="Chromosome"/>
</dbReference>
<keyword evidence="3 8" id="KW-0547">Nucleotide-binding</keyword>
<dbReference type="Gene3D" id="3.30.930.10">
    <property type="entry name" value="Bira Bifunctional Protein, Domain 2"/>
    <property type="match status" value="1"/>
</dbReference>
<dbReference type="SMART" id="SM00946">
    <property type="entry name" value="ProRS-C_1"/>
    <property type="match status" value="1"/>
</dbReference>
<dbReference type="InterPro" id="IPR004499">
    <property type="entry name" value="Pro-tRNA-ligase_IIa_arc-type"/>
</dbReference>
<dbReference type="GO" id="GO:0006433">
    <property type="term" value="P:prolyl-tRNA aminoacylation"/>
    <property type="evidence" value="ECO:0007669"/>
    <property type="project" value="UniProtKB-UniRule"/>
</dbReference>
<dbReference type="InterPro" id="IPR004154">
    <property type="entry name" value="Anticodon-bd"/>
</dbReference>
<dbReference type="GO" id="GO:0005524">
    <property type="term" value="F:ATP binding"/>
    <property type="evidence" value="ECO:0007669"/>
    <property type="project" value="UniProtKB-UniRule"/>
</dbReference>
<dbReference type="GO" id="GO:0017101">
    <property type="term" value="C:aminoacyl-tRNA synthetase multienzyme complex"/>
    <property type="evidence" value="ECO:0007669"/>
    <property type="project" value="TreeGrafter"/>
</dbReference>
<dbReference type="FunFam" id="3.30.930.10:FF:000037">
    <property type="entry name" value="Proline--tRNA ligase"/>
    <property type="match status" value="1"/>
</dbReference>
<evidence type="ECO:0000256" key="1">
    <source>
        <dbReference type="ARBA" id="ARBA00022490"/>
    </source>
</evidence>
<dbReference type="CDD" id="cd00778">
    <property type="entry name" value="ProRS_core_arch_euk"/>
    <property type="match status" value="1"/>
</dbReference>
<dbReference type="PRINTS" id="PR01046">
    <property type="entry name" value="TRNASYNTHPRO"/>
</dbReference>
<dbReference type="HAMAP" id="MF_01571">
    <property type="entry name" value="Pro_tRNA_synth_type3"/>
    <property type="match status" value="1"/>
</dbReference>
<evidence type="ECO:0000256" key="8">
    <source>
        <dbReference type="HAMAP-Rule" id="MF_01571"/>
    </source>
</evidence>
<protein>
    <recommendedName>
        <fullName evidence="8">Proline--tRNA ligase</fullName>
        <ecNumber evidence="8">6.1.1.15</ecNumber>
    </recommendedName>
    <alternativeName>
        <fullName evidence="8">Prolyl-tRNA synthetase</fullName>
        <shortName evidence="8">ProRS</shortName>
    </alternativeName>
</protein>
<dbReference type="InterPro" id="IPR017449">
    <property type="entry name" value="Pro-tRNA_synth_II"/>
</dbReference>
<evidence type="ECO:0000259" key="9">
    <source>
        <dbReference type="PROSITE" id="PS50862"/>
    </source>
</evidence>
<dbReference type="FunFam" id="3.40.50.800:FF:000005">
    <property type="entry name" value="bifunctional glutamate/proline--tRNA ligase"/>
    <property type="match status" value="1"/>
</dbReference>
<dbReference type="InterPro" id="IPR036621">
    <property type="entry name" value="Anticodon-bd_dom_sf"/>
</dbReference>
<keyword evidence="5 8" id="KW-0648">Protein biosynthesis</keyword>
<dbReference type="AlphaFoldDB" id="A0A345PDA8"/>
<evidence type="ECO:0000256" key="7">
    <source>
        <dbReference type="ARBA" id="ARBA00047671"/>
    </source>
</evidence>
<dbReference type="EMBL" id="CP024848">
    <property type="protein sequence ID" value="AXI07988.1"/>
    <property type="molecule type" value="Genomic_DNA"/>
</dbReference>
<keyword evidence="1 8" id="KW-0963">Cytoplasm</keyword>
<feature type="domain" description="Aminoacyl-transfer RNA synthetases class-II family profile" evidence="9">
    <location>
        <begin position="39"/>
        <end position="287"/>
    </location>
</feature>
<dbReference type="GO" id="GO:0140096">
    <property type="term" value="F:catalytic activity, acting on a protein"/>
    <property type="evidence" value="ECO:0007669"/>
    <property type="project" value="UniProtKB-ARBA"/>
</dbReference>
<dbReference type="CDD" id="cd00862">
    <property type="entry name" value="ProRS_anticodon_zinc"/>
    <property type="match status" value="1"/>
</dbReference>
<dbReference type="Pfam" id="PF09180">
    <property type="entry name" value="ProRS-C_1"/>
    <property type="match status" value="1"/>
</dbReference>
<accession>A0A345PDA8</accession>
<organism evidence="10 11">
    <name type="scientific">Oceanobacillus zhaokaii</name>
    <dbReference type="NCBI Taxonomy" id="2052660"/>
    <lineage>
        <taxon>Bacteria</taxon>
        <taxon>Bacillati</taxon>
        <taxon>Bacillota</taxon>
        <taxon>Bacilli</taxon>
        <taxon>Bacillales</taxon>
        <taxon>Bacillaceae</taxon>
        <taxon>Oceanobacillus</taxon>
    </lineage>
</organism>
<comment type="subunit">
    <text evidence="8">Homodimer.</text>
</comment>
<keyword evidence="6 8" id="KW-0030">Aminoacyl-tRNA synthetase</keyword>
<dbReference type="InterPro" id="IPR002314">
    <property type="entry name" value="aa-tRNA-synt_IIb"/>
</dbReference>
<evidence type="ECO:0000256" key="3">
    <source>
        <dbReference type="ARBA" id="ARBA00022741"/>
    </source>
</evidence>
<dbReference type="GO" id="GO:0016740">
    <property type="term" value="F:transferase activity"/>
    <property type="evidence" value="ECO:0007669"/>
    <property type="project" value="UniProtKB-ARBA"/>
</dbReference>
<evidence type="ECO:0000256" key="6">
    <source>
        <dbReference type="ARBA" id="ARBA00023146"/>
    </source>
</evidence>
<dbReference type="NCBIfam" id="TIGR00408">
    <property type="entry name" value="proS_fam_I"/>
    <property type="match status" value="1"/>
</dbReference>
<sequence>MGKKNKQFVEKITAMEDDFAQWYTDVVKQAELVDYGQVRGTMIIKPYGFAIWENIRDELDRQIKATGHSNVAFPLFIPESLLQKEKDHVVGFAPEVAWVTHGGDEELAERIAVRPTSEVLFCDYYSKNIHSYRDLPMLYNQWANVVRWEKTTRPFLRSSEFHWQEGHTAHATDADAAAETDKMLGVYVDLVENYLAIPVIKGRKTDKEKFAGAKYTLTIESLMHDGKALQSGTSHHFGSGFAEAFDITYLDENGESQFVHQTSWGLSTRIMGALIMVHGDNRGLVIPPKIAPTQAMIVPIAQHKEGVLDKAYELRDQLKNLVRVDIDASDKMPGWKFNEYEMKGIPVRIEMGPKDIEKEQVVLVRRDTGEKEFVALSELETRLPALLEEIQSNLFNEALEHRNEKTSTAKNMDEFKQNLEEKGGFIKAMWCGDLACEEQIKEETTATSRCIPFEQEQVAETCVCCGKEAKELVIWAKAY</sequence>
<comment type="function">
    <text evidence="8">Catalyzes the attachment of proline to tRNA(Pro) in a two-step reaction: proline is first activated by ATP to form Pro-AMP and then transferred to the acceptor end of tRNA(Pro).</text>
</comment>
<evidence type="ECO:0000256" key="4">
    <source>
        <dbReference type="ARBA" id="ARBA00022840"/>
    </source>
</evidence>
<evidence type="ECO:0000256" key="2">
    <source>
        <dbReference type="ARBA" id="ARBA00022598"/>
    </source>
</evidence>
<dbReference type="GO" id="GO:0004827">
    <property type="term" value="F:proline-tRNA ligase activity"/>
    <property type="evidence" value="ECO:0007669"/>
    <property type="project" value="UniProtKB-UniRule"/>
</dbReference>
<evidence type="ECO:0000256" key="5">
    <source>
        <dbReference type="ARBA" id="ARBA00022917"/>
    </source>
</evidence>
<dbReference type="PROSITE" id="PS50862">
    <property type="entry name" value="AA_TRNA_LIGASE_II"/>
    <property type="match status" value="1"/>
</dbReference>
<gene>
    <name evidence="8" type="primary">proS</name>
    <name evidence="10" type="ORF">CUC15_02880</name>
</gene>
<evidence type="ECO:0000313" key="10">
    <source>
        <dbReference type="EMBL" id="AXI07988.1"/>
    </source>
</evidence>